<dbReference type="Pfam" id="PF00168">
    <property type="entry name" value="C2"/>
    <property type="match status" value="1"/>
</dbReference>
<keyword evidence="3" id="KW-1185">Reference proteome</keyword>
<sequence length="176" mass="19710">MECRHLELSLISAEGLKKSDKVYAVAYISETSGRFRTPEDKTGGSEPTWNHPMHFTIKEALGKQNRLTLVVKIKGAGMFFDKNLGEVRVPIKELVEGIKDEGDEEKKYVSYEVLRKSKKPGGFLKFSYRFGPKFLKPAYREVTAYTDSYGFGTGFVVGMVVGDHIASSGTTHQDFV</sequence>
<evidence type="ECO:0000313" key="2">
    <source>
        <dbReference type="EMBL" id="PWA41925.1"/>
    </source>
</evidence>
<dbReference type="SUPFAM" id="SSF49562">
    <property type="entry name" value="C2 domain (Calcium/lipid-binding domain, CaLB)"/>
    <property type="match status" value="1"/>
</dbReference>
<dbReference type="GO" id="GO:0006952">
    <property type="term" value="P:defense response"/>
    <property type="evidence" value="ECO:0007669"/>
    <property type="project" value="InterPro"/>
</dbReference>
<organism evidence="2 3">
    <name type="scientific">Artemisia annua</name>
    <name type="common">Sweet wormwood</name>
    <dbReference type="NCBI Taxonomy" id="35608"/>
    <lineage>
        <taxon>Eukaryota</taxon>
        <taxon>Viridiplantae</taxon>
        <taxon>Streptophyta</taxon>
        <taxon>Embryophyta</taxon>
        <taxon>Tracheophyta</taxon>
        <taxon>Spermatophyta</taxon>
        <taxon>Magnoliopsida</taxon>
        <taxon>eudicotyledons</taxon>
        <taxon>Gunneridae</taxon>
        <taxon>Pentapetalae</taxon>
        <taxon>asterids</taxon>
        <taxon>campanulids</taxon>
        <taxon>Asterales</taxon>
        <taxon>Asteraceae</taxon>
        <taxon>Asteroideae</taxon>
        <taxon>Anthemideae</taxon>
        <taxon>Artemisiinae</taxon>
        <taxon>Artemisia</taxon>
    </lineage>
</organism>
<dbReference type="InterPro" id="IPR035892">
    <property type="entry name" value="C2_domain_sf"/>
</dbReference>
<dbReference type="InterPro" id="IPR000008">
    <property type="entry name" value="C2_dom"/>
</dbReference>
<comment type="caution">
    <text evidence="2">The sequence shown here is derived from an EMBL/GenBank/DDBJ whole genome shotgun (WGS) entry which is preliminary data.</text>
</comment>
<accession>A0A2U1KYT0</accession>
<feature type="domain" description="C2" evidence="1">
    <location>
        <begin position="1"/>
        <end position="106"/>
    </location>
</feature>
<dbReference type="OrthoDB" id="270970at2759"/>
<dbReference type="AlphaFoldDB" id="A0A2U1KYT0"/>
<evidence type="ECO:0000313" key="3">
    <source>
        <dbReference type="Proteomes" id="UP000245207"/>
    </source>
</evidence>
<dbReference type="Proteomes" id="UP000245207">
    <property type="component" value="Unassembled WGS sequence"/>
</dbReference>
<protein>
    <submittedName>
        <fullName evidence="2">C2 calcium-dependent membrane targeting</fullName>
    </submittedName>
</protein>
<proteinExistence type="predicted"/>
<reference evidence="2 3" key="1">
    <citation type="journal article" date="2018" name="Mol. Plant">
        <title>The genome of Artemisia annua provides insight into the evolution of Asteraceae family and artemisinin biosynthesis.</title>
        <authorList>
            <person name="Shen Q."/>
            <person name="Zhang L."/>
            <person name="Liao Z."/>
            <person name="Wang S."/>
            <person name="Yan T."/>
            <person name="Shi P."/>
            <person name="Liu M."/>
            <person name="Fu X."/>
            <person name="Pan Q."/>
            <person name="Wang Y."/>
            <person name="Lv Z."/>
            <person name="Lu X."/>
            <person name="Zhang F."/>
            <person name="Jiang W."/>
            <person name="Ma Y."/>
            <person name="Chen M."/>
            <person name="Hao X."/>
            <person name="Li L."/>
            <person name="Tang Y."/>
            <person name="Lv G."/>
            <person name="Zhou Y."/>
            <person name="Sun X."/>
            <person name="Brodelius P.E."/>
            <person name="Rose J.K.C."/>
            <person name="Tang K."/>
        </authorList>
    </citation>
    <scope>NUCLEOTIDE SEQUENCE [LARGE SCALE GENOMIC DNA]</scope>
    <source>
        <strain evidence="3">cv. Huhao1</strain>
        <tissue evidence="2">Leaf</tissue>
    </source>
</reference>
<gene>
    <name evidence="2" type="ORF">CTI12_AA546650</name>
</gene>
<dbReference type="Gene3D" id="2.60.40.150">
    <property type="entry name" value="C2 domain"/>
    <property type="match status" value="1"/>
</dbReference>
<dbReference type="CDD" id="cd04051">
    <property type="entry name" value="C2_SRC2_like"/>
    <property type="match status" value="1"/>
</dbReference>
<dbReference type="PANTHER" id="PTHR32246">
    <property type="entry name" value="INGRESSION PROTEIN FIC1"/>
    <property type="match status" value="1"/>
</dbReference>
<dbReference type="STRING" id="35608.A0A2U1KYT0"/>
<dbReference type="PANTHER" id="PTHR32246:SF173">
    <property type="entry name" value="C2 DOMAIN-CONTAINING PROTEIN"/>
    <property type="match status" value="1"/>
</dbReference>
<evidence type="ECO:0000259" key="1">
    <source>
        <dbReference type="PROSITE" id="PS50004"/>
    </source>
</evidence>
<name>A0A2U1KYT0_ARTAN</name>
<dbReference type="InterPro" id="IPR044750">
    <property type="entry name" value="C2_SRC2/BAP"/>
</dbReference>
<dbReference type="PROSITE" id="PS50004">
    <property type="entry name" value="C2"/>
    <property type="match status" value="1"/>
</dbReference>
<dbReference type="SMART" id="SM00239">
    <property type="entry name" value="C2"/>
    <property type="match status" value="1"/>
</dbReference>
<dbReference type="EMBL" id="PKPP01012744">
    <property type="protein sequence ID" value="PWA41925.1"/>
    <property type="molecule type" value="Genomic_DNA"/>
</dbReference>